<keyword evidence="1" id="KW-0732">Signal</keyword>
<sequence>MFWKIFYLLIVVFYLSSGVEGSLGFASAAVGETFEFDFGEEAKDLRINRNSAEEILYAGKQGKYPNVKLSDKGTLTISPVTENDFGMYSATYKIEKRVDDSIMGVAPPAIVLVKKE</sequence>
<evidence type="ECO:0000313" key="3">
    <source>
        <dbReference type="WBParaSite" id="SVE_0179700.1"/>
    </source>
</evidence>
<evidence type="ECO:0000313" key="2">
    <source>
        <dbReference type="Proteomes" id="UP000035680"/>
    </source>
</evidence>
<keyword evidence="2" id="KW-1185">Reference proteome</keyword>
<dbReference type="Proteomes" id="UP000035680">
    <property type="component" value="Unassembled WGS sequence"/>
</dbReference>
<evidence type="ECO:0000256" key="1">
    <source>
        <dbReference type="SAM" id="SignalP"/>
    </source>
</evidence>
<protein>
    <submittedName>
        <fullName evidence="3">CopC domain-containing protein</fullName>
    </submittedName>
</protein>
<accession>A0A0K0EZ38</accession>
<feature type="chain" id="PRO_5005328864" evidence="1">
    <location>
        <begin position="22"/>
        <end position="116"/>
    </location>
</feature>
<dbReference type="AlphaFoldDB" id="A0A0K0EZ38"/>
<reference evidence="3" key="2">
    <citation type="submission" date="2015-08" db="UniProtKB">
        <authorList>
            <consortium name="WormBaseParasite"/>
        </authorList>
    </citation>
    <scope>IDENTIFICATION</scope>
</reference>
<name>A0A0K0EZ38_STRVS</name>
<feature type="signal peptide" evidence="1">
    <location>
        <begin position="1"/>
        <end position="21"/>
    </location>
</feature>
<reference evidence="2" key="1">
    <citation type="submission" date="2014-07" db="EMBL/GenBank/DDBJ databases">
        <authorList>
            <person name="Martin A.A"/>
            <person name="De Silva N."/>
        </authorList>
    </citation>
    <scope>NUCLEOTIDE SEQUENCE</scope>
</reference>
<organism evidence="2 3">
    <name type="scientific">Strongyloides venezuelensis</name>
    <name type="common">Threadworm</name>
    <dbReference type="NCBI Taxonomy" id="75913"/>
    <lineage>
        <taxon>Eukaryota</taxon>
        <taxon>Metazoa</taxon>
        <taxon>Ecdysozoa</taxon>
        <taxon>Nematoda</taxon>
        <taxon>Chromadorea</taxon>
        <taxon>Rhabditida</taxon>
        <taxon>Tylenchina</taxon>
        <taxon>Panagrolaimomorpha</taxon>
        <taxon>Strongyloidoidea</taxon>
        <taxon>Strongyloididae</taxon>
        <taxon>Strongyloides</taxon>
    </lineage>
</organism>
<proteinExistence type="predicted"/>
<dbReference type="WBParaSite" id="SVE_0179700.1">
    <property type="protein sequence ID" value="SVE_0179700.1"/>
    <property type="gene ID" value="SVE_0179700"/>
</dbReference>